<dbReference type="PANTHER" id="PTHR43793:SF2">
    <property type="entry name" value="BIFUNCTIONAL PROTEIN HLDE"/>
    <property type="match status" value="1"/>
</dbReference>
<dbReference type="PANTHER" id="PTHR43793">
    <property type="entry name" value="FAD SYNTHASE"/>
    <property type="match status" value="1"/>
</dbReference>
<dbReference type="GO" id="GO:0016779">
    <property type="term" value="F:nucleotidyltransferase activity"/>
    <property type="evidence" value="ECO:0007669"/>
    <property type="project" value="UniProtKB-KW"/>
</dbReference>
<proteinExistence type="predicted"/>
<dbReference type="InterPro" id="IPR004821">
    <property type="entry name" value="Cyt_trans-like"/>
</dbReference>
<dbReference type="SUPFAM" id="SSF52374">
    <property type="entry name" value="Nucleotidylyl transferase"/>
    <property type="match status" value="1"/>
</dbReference>
<dbReference type="KEGG" id="vab:WPS_34740"/>
<evidence type="ECO:0000256" key="2">
    <source>
        <dbReference type="ARBA" id="ARBA00022695"/>
    </source>
</evidence>
<sequence>MNADPCFGLILELAEAVAWRESQRAAGRIVVSTNGVFDLLHAGHVAYLAWARAQGDALVLLLNRDETVRALKGPERPIVAFDDRARVVAALRSVDVVAGFAERTPEVALDALRPDIHVKSAQYRLDQLPERAVVERHGGRIVLAPHQPGRSTTDLVAAIRR</sequence>
<dbReference type="NCBIfam" id="TIGR00125">
    <property type="entry name" value="cyt_tran_rel"/>
    <property type="match status" value="1"/>
</dbReference>
<accession>A0AAN1Y0L1</accession>
<name>A0AAN1Y0L1_UNVUL</name>
<dbReference type="EMBL" id="AP025523">
    <property type="protein sequence ID" value="BDE08198.1"/>
    <property type="molecule type" value="Genomic_DNA"/>
</dbReference>
<gene>
    <name evidence="4" type="ORF">WPS_34740</name>
</gene>
<evidence type="ECO:0000313" key="5">
    <source>
        <dbReference type="Proteomes" id="UP001317532"/>
    </source>
</evidence>
<dbReference type="AlphaFoldDB" id="A0AAN1Y0L1"/>
<protein>
    <recommendedName>
        <fullName evidence="3">Cytidyltransferase-like domain-containing protein</fullName>
    </recommendedName>
</protein>
<keyword evidence="2" id="KW-0548">Nucleotidyltransferase</keyword>
<dbReference type="InterPro" id="IPR050385">
    <property type="entry name" value="Archaeal_FAD_synthase"/>
</dbReference>
<dbReference type="RefSeq" id="WP_317995744.1">
    <property type="nucleotide sequence ID" value="NZ_AP025523.1"/>
</dbReference>
<organism evidence="4 5">
    <name type="scientific">Vulcanimicrobium alpinum</name>
    <dbReference type="NCBI Taxonomy" id="3016050"/>
    <lineage>
        <taxon>Bacteria</taxon>
        <taxon>Bacillati</taxon>
        <taxon>Vulcanimicrobiota</taxon>
        <taxon>Vulcanimicrobiia</taxon>
        <taxon>Vulcanimicrobiales</taxon>
        <taxon>Vulcanimicrobiaceae</taxon>
        <taxon>Vulcanimicrobium</taxon>
    </lineage>
</organism>
<reference evidence="4 5" key="1">
    <citation type="journal article" date="2022" name="ISME Commun">
        <title>Vulcanimicrobium alpinus gen. nov. sp. nov., the first cultivated representative of the candidate phylum 'Eremiobacterota', is a metabolically versatile aerobic anoxygenic phototroph.</title>
        <authorList>
            <person name="Yabe S."/>
            <person name="Muto K."/>
            <person name="Abe K."/>
            <person name="Yokota A."/>
            <person name="Staudigel H."/>
            <person name="Tebo B.M."/>
        </authorList>
    </citation>
    <scope>NUCLEOTIDE SEQUENCE [LARGE SCALE GENOMIC DNA]</scope>
    <source>
        <strain evidence="4 5">WC8-2</strain>
    </source>
</reference>
<feature type="domain" description="Cytidyltransferase-like" evidence="3">
    <location>
        <begin position="33"/>
        <end position="124"/>
    </location>
</feature>
<dbReference type="Proteomes" id="UP001317532">
    <property type="component" value="Chromosome"/>
</dbReference>
<evidence type="ECO:0000259" key="3">
    <source>
        <dbReference type="Pfam" id="PF01467"/>
    </source>
</evidence>
<evidence type="ECO:0000313" key="4">
    <source>
        <dbReference type="EMBL" id="BDE08198.1"/>
    </source>
</evidence>
<dbReference type="Pfam" id="PF01467">
    <property type="entry name" value="CTP_transf_like"/>
    <property type="match status" value="1"/>
</dbReference>
<keyword evidence="1" id="KW-0808">Transferase</keyword>
<evidence type="ECO:0000256" key="1">
    <source>
        <dbReference type="ARBA" id="ARBA00022679"/>
    </source>
</evidence>
<dbReference type="InterPro" id="IPR014729">
    <property type="entry name" value="Rossmann-like_a/b/a_fold"/>
</dbReference>
<keyword evidence="5" id="KW-1185">Reference proteome</keyword>
<dbReference type="Gene3D" id="3.40.50.620">
    <property type="entry name" value="HUPs"/>
    <property type="match status" value="1"/>
</dbReference>